<gene>
    <name evidence="1" type="ORF">FNK824_LOCUS43886</name>
</gene>
<dbReference type="AlphaFoldDB" id="A0A820P4G9"/>
<dbReference type="Proteomes" id="UP000663874">
    <property type="component" value="Unassembled WGS sequence"/>
</dbReference>
<accession>A0A820P4G9</accession>
<comment type="caution">
    <text evidence="1">The sequence shown here is derived from an EMBL/GenBank/DDBJ whole genome shotgun (WGS) entry which is preliminary data.</text>
</comment>
<evidence type="ECO:0000313" key="2">
    <source>
        <dbReference type="Proteomes" id="UP000663874"/>
    </source>
</evidence>
<reference evidence="1" key="1">
    <citation type="submission" date="2021-02" db="EMBL/GenBank/DDBJ databases">
        <authorList>
            <person name="Nowell W R."/>
        </authorList>
    </citation>
    <scope>NUCLEOTIDE SEQUENCE</scope>
</reference>
<feature type="non-terminal residue" evidence="1">
    <location>
        <position position="118"/>
    </location>
</feature>
<proteinExistence type="predicted"/>
<sequence>RLPSSLGLFLAKGEPEAPWVIQYAPAIYSIWGLADAYDYYEKYTHTDPVTMVRGGSSSCDYLKENGLKKTIFLVTEVPYFQSPVVTNDTIIPNVTRRDVLLQGFDKNDKSNAILMNLL</sequence>
<dbReference type="EMBL" id="CAJOBE010065240">
    <property type="protein sequence ID" value="CAF4399053.1"/>
    <property type="molecule type" value="Genomic_DNA"/>
</dbReference>
<organism evidence="1 2">
    <name type="scientific">Rotaria sordida</name>
    <dbReference type="NCBI Taxonomy" id="392033"/>
    <lineage>
        <taxon>Eukaryota</taxon>
        <taxon>Metazoa</taxon>
        <taxon>Spiralia</taxon>
        <taxon>Gnathifera</taxon>
        <taxon>Rotifera</taxon>
        <taxon>Eurotatoria</taxon>
        <taxon>Bdelloidea</taxon>
        <taxon>Philodinida</taxon>
        <taxon>Philodinidae</taxon>
        <taxon>Rotaria</taxon>
    </lineage>
</organism>
<feature type="non-terminal residue" evidence="1">
    <location>
        <position position="1"/>
    </location>
</feature>
<protein>
    <submittedName>
        <fullName evidence="1">Uncharacterized protein</fullName>
    </submittedName>
</protein>
<name>A0A820P4G9_9BILA</name>
<evidence type="ECO:0000313" key="1">
    <source>
        <dbReference type="EMBL" id="CAF4399053.1"/>
    </source>
</evidence>